<keyword evidence="9" id="KW-1185">Reference proteome</keyword>
<keyword evidence="6" id="KW-0106">Calcium</keyword>
<comment type="similarity">
    <text evidence="1">Belongs to the tannase family.</text>
</comment>
<dbReference type="InterPro" id="IPR011118">
    <property type="entry name" value="Tannase/feruloyl_esterase"/>
</dbReference>
<keyword evidence="7" id="KW-1015">Disulfide bond</keyword>
<keyword evidence="2" id="KW-0719">Serine esterase</keyword>
<comment type="caution">
    <text evidence="8">The sequence shown here is derived from an EMBL/GenBank/DDBJ whole genome shotgun (WGS) entry which is preliminary data.</text>
</comment>
<dbReference type="Gene3D" id="3.40.50.1820">
    <property type="entry name" value="alpha/beta hydrolase"/>
    <property type="match status" value="1"/>
</dbReference>
<evidence type="ECO:0000256" key="4">
    <source>
        <dbReference type="ARBA" id="ARBA00022729"/>
    </source>
</evidence>
<reference evidence="8 9" key="2">
    <citation type="submission" date="2023-11" db="EMBL/GenBank/DDBJ databases">
        <authorList>
            <person name="Lara A.C."/>
            <person name="Chronakova A."/>
        </authorList>
    </citation>
    <scope>NUCLEOTIDE SEQUENCE [LARGE SCALE GENOMIC DNA]</scope>
    <source>
        <strain evidence="8 9">BCCO 10_0856</strain>
    </source>
</reference>
<evidence type="ECO:0000256" key="1">
    <source>
        <dbReference type="ARBA" id="ARBA00006249"/>
    </source>
</evidence>
<keyword evidence="3" id="KW-0479">Metal-binding</keyword>
<proteinExistence type="inferred from homology"/>
<evidence type="ECO:0000256" key="5">
    <source>
        <dbReference type="ARBA" id="ARBA00022801"/>
    </source>
</evidence>
<dbReference type="RefSeq" id="WP_319966201.1">
    <property type="nucleotide sequence ID" value="NZ_JAXAVW010000009.1"/>
</dbReference>
<evidence type="ECO:0000313" key="9">
    <source>
        <dbReference type="Proteomes" id="UP001285521"/>
    </source>
</evidence>
<evidence type="ECO:0000313" key="8">
    <source>
        <dbReference type="EMBL" id="MDX8031135.1"/>
    </source>
</evidence>
<keyword evidence="4" id="KW-0732">Signal</keyword>
<gene>
    <name evidence="8" type="ORF">SK803_12980</name>
</gene>
<accession>A0ABU4SZ65</accession>
<protein>
    <submittedName>
        <fullName evidence="8">Tannase/feruloyl esterase family alpha/beta hydrolase</fullName>
    </submittedName>
</protein>
<name>A0ABU4SZ65_9PSEU</name>
<reference evidence="8 9" key="1">
    <citation type="submission" date="2023-11" db="EMBL/GenBank/DDBJ databases">
        <title>Lentzea sokolovensis, sp. nov., Lentzea kristufkii, sp. nov., and Lentzea miocenensis, sp. nov., rare actinobacteria from Sokolov Coal Basin, Miocene lacustrine sediment, Czech Republic.</title>
        <authorList>
            <person name="Lara A."/>
            <person name="Kotroba L."/>
            <person name="Nouioui I."/>
            <person name="Neumann-Schaal M."/>
            <person name="Mast Y."/>
            <person name="Chronakova A."/>
        </authorList>
    </citation>
    <scope>NUCLEOTIDE SEQUENCE [LARGE SCALE GENOMIC DNA]</scope>
    <source>
        <strain evidence="8 9">BCCO 10_0856</strain>
    </source>
</reference>
<sequence>MLSCADLVRSFDVPDAKTRVTSAVVVAGTPEFCDVRGTIEPNVGFQLKLPTQTYRGRYVQYGCGGFCGFINDPAFPQCGPSFGDAAVAATDDGHQWPNMDPFDTEWAKNDQKARDDLFFRAPHVLSKVSKHLIGKFYGKGPKKSYFTGCSNGGREALVLAQRYPHDFDGIIAAAPAGYYTGLIAYQAWITRNTIPDEKIDVLHAAVIKACDGLDGLVDRQIDEPRLCRFDPATLAGQLTGDEITRVKRLYAGPSDQRVRLYPGGQAYGSEQGWKIWMNPRPEFGGSLSGQLADNGLKNLVYPIGQPGSSLDTFQFTQREFRRLVPETVKANALSLDLREFRRSGGKLIIWHGAADQAIPVEGTLDYWQRLTGGKQPDWARLFIVPSVQHCSEGDTLTTFDPLPELVSWVEGGPAPEKVIASGPGRTRPVFPYPLRAKYDGSGSIDDAANFVAAPGFGFHDRIRWAGEDLYHRPGPVAP</sequence>
<evidence type="ECO:0000256" key="6">
    <source>
        <dbReference type="ARBA" id="ARBA00022837"/>
    </source>
</evidence>
<dbReference type="GO" id="GO:0016787">
    <property type="term" value="F:hydrolase activity"/>
    <property type="evidence" value="ECO:0007669"/>
    <property type="project" value="UniProtKB-KW"/>
</dbReference>
<dbReference type="Pfam" id="PF07519">
    <property type="entry name" value="Tannase"/>
    <property type="match status" value="1"/>
</dbReference>
<evidence type="ECO:0000256" key="2">
    <source>
        <dbReference type="ARBA" id="ARBA00022487"/>
    </source>
</evidence>
<dbReference type="PANTHER" id="PTHR33938:SF15">
    <property type="entry name" value="FERULOYL ESTERASE B-RELATED"/>
    <property type="match status" value="1"/>
</dbReference>
<dbReference type="InterPro" id="IPR029058">
    <property type="entry name" value="AB_hydrolase_fold"/>
</dbReference>
<evidence type="ECO:0000256" key="7">
    <source>
        <dbReference type="ARBA" id="ARBA00023157"/>
    </source>
</evidence>
<organism evidence="8 9">
    <name type="scientific">Lentzea miocenica</name>
    <dbReference type="NCBI Taxonomy" id="3095431"/>
    <lineage>
        <taxon>Bacteria</taxon>
        <taxon>Bacillati</taxon>
        <taxon>Actinomycetota</taxon>
        <taxon>Actinomycetes</taxon>
        <taxon>Pseudonocardiales</taxon>
        <taxon>Pseudonocardiaceae</taxon>
        <taxon>Lentzea</taxon>
    </lineage>
</organism>
<keyword evidence="5 8" id="KW-0378">Hydrolase</keyword>
<dbReference type="Proteomes" id="UP001285521">
    <property type="component" value="Unassembled WGS sequence"/>
</dbReference>
<dbReference type="PANTHER" id="PTHR33938">
    <property type="entry name" value="FERULOYL ESTERASE B-RELATED"/>
    <property type="match status" value="1"/>
</dbReference>
<dbReference type="EMBL" id="JAXAVW010000009">
    <property type="protein sequence ID" value="MDX8031135.1"/>
    <property type="molecule type" value="Genomic_DNA"/>
</dbReference>
<dbReference type="SUPFAM" id="SSF53474">
    <property type="entry name" value="alpha/beta-Hydrolases"/>
    <property type="match status" value="1"/>
</dbReference>
<evidence type="ECO:0000256" key="3">
    <source>
        <dbReference type="ARBA" id="ARBA00022723"/>
    </source>
</evidence>